<dbReference type="GO" id="GO:0004040">
    <property type="term" value="F:amidase activity"/>
    <property type="evidence" value="ECO:0007669"/>
    <property type="project" value="UniProtKB-EC"/>
</dbReference>
<feature type="domain" description="Amidase" evidence="6">
    <location>
        <begin position="85"/>
        <end position="367"/>
    </location>
</feature>
<sequence length="507" mass="55971">MSAQPQETWQEIAARKQSALCKKLFKDGWQSMRLTFETERPLAGNILPMINSCEHLSPRDIEITEAQDATELLSKIHSGQWPAREVLVAFYKRALVAHRFVNCLMDADLDAALNRAQELDNYLRTTGNVVGPLHGLPVSIKDLTDVKGLNYSMGYVSWADNVSADDAVVVETLRKAGAVIYLKTTMPQTGMALETFSRLWGRTLNPHNVGLVAGGSSGGEGALIASRGSLLGMGTDSGGSIRIPAAYNGLYSIKPTSRRVSYRGNNNNASGLGVSSSIGPMAHSLRDLKLAMKTLIDDSHWLKDPMIIHKPWDYQAKSPAKLRIGVLMSDGLTTPHPPIQRALQATIAKLTAAGHQVVTLEHVKLHMDSDTMTRRVYGQVGSGYMLDEFKKTGEPPIDAIKHRLGWETMSLEEMIQVQISMNYTAIFNILDYPAVTIPTTFVDKTIDRKITRDTFLNAHDKENWEMYDPEVFHGMPVVLQLVGLPSMDGQLLEVAAKIDDINHRIKG</sequence>
<dbReference type="PANTHER" id="PTHR46072">
    <property type="entry name" value="AMIDASE-RELATED-RELATED"/>
    <property type="match status" value="1"/>
</dbReference>
<comment type="catalytic activity">
    <reaction evidence="1">
        <text>a monocarboxylic acid amide + H2O = a monocarboxylate + NH4(+)</text>
        <dbReference type="Rhea" id="RHEA:12020"/>
        <dbReference type="ChEBI" id="CHEBI:15377"/>
        <dbReference type="ChEBI" id="CHEBI:28938"/>
        <dbReference type="ChEBI" id="CHEBI:35757"/>
        <dbReference type="ChEBI" id="CHEBI:83628"/>
        <dbReference type="EC" id="3.5.1.4"/>
    </reaction>
</comment>
<protein>
    <recommendedName>
        <fullName evidence="3">amidase</fullName>
        <ecNumber evidence="3">3.5.1.4</ecNumber>
    </recommendedName>
</protein>
<keyword evidence="4" id="KW-0378">Hydrolase</keyword>
<dbReference type="InterPro" id="IPR036928">
    <property type="entry name" value="AS_sf"/>
</dbReference>
<dbReference type="Pfam" id="PF01425">
    <property type="entry name" value="Amidase"/>
    <property type="match status" value="1"/>
</dbReference>
<evidence type="ECO:0000313" key="8">
    <source>
        <dbReference type="Proteomes" id="UP000799778"/>
    </source>
</evidence>
<dbReference type="EC" id="3.5.1.4" evidence="3"/>
<dbReference type="EMBL" id="ML978070">
    <property type="protein sequence ID" value="KAF2014673.1"/>
    <property type="molecule type" value="Genomic_DNA"/>
</dbReference>
<evidence type="ECO:0000256" key="4">
    <source>
        <dbReference type="ARBA" id="ARBA00022801"/>
    </source>
</evidence>
<dbReference type="GeneID" id="54289518"/>
<reference evidence="7" key="1">
    <citation type="journal article" date="2020" name="Stud. Mycol.">
        <title>101 Dothideomycetes genomes: a test case for predicting lifestyles and emergence of pathogens.</title>
        <authorList>
            <person name="Haridas S."/>
            <person name="Albert R."/>
            <person name="Binder M."/>
            <person name="Bloem J."/>
            <person name="Labutti K."/>
            <person name="Salamov A."/>
            <person name="Andreopoulos B."/>
            <person name="Baker S."/>
            <person name="Barry K."/>
            <person name="Bills G."/>
            <person name="Bluhm B."/>
            <person name="Cannon C."/>
            <person name="Castanera R."/>
            <person name="Culley D."/>
            <person name="Daum C."/>
            <person name="Ezra D."/>
            <person name="Gonzalez J."/>
            <person name="Henrissat B."/>
            <person name="Kuo A."/>
            <person name="Liang C."/>
            <person name="Lipzen A."/>
            <person name="Lutzoni F."/>
            <person name="Magnuson J."/>
            <person name="Mondo S."/>
            <person name="Nolan M."/>
            <person name="Ohm R."/>
            <person name="Pangilinan J."/>
            <person name="Park H.-J."/>
            <person name="Ramirez L."/>
            <person name="Alfaro M."/>
            <person name="Sun H."/>
            <person name="Tritt A."/>
            <person name="Yoshinaga Y."/>
            <person name="Zwiers L.-H."/>
            <person name="Turgeon B."/>
            <person name="Goodwin S."/>
            <person name="Spatafora J."/>
            <person name="Crous P."/>
            <person name="Grigoriev I."/>
        </authorList>
    </citation>
    <scope>NUCLEOTIDE SEQUENCE</scope>
    <source>
        <strain evidence="7">CBS 175.79</strain>
    </source>
</reference>
<organism evidence="7 8">
    <name type="scientific">Aaosphaeria arxii CBS 175.79</name>
    <dbReference type="NCBI Taxonomy" id="1450172"/>
    <lineage>
        <taxon>Eukaryota</taxon>
        <taxon>Fungi</taxon>
        <taxon>Dikarya</taxon>
        <taxon>Ascomycota</taxon>
        <taxon>Pezizomycotina</taxon>
        <taxon>Dothideomycetes</taxon>
        <taxon>Pleosporomycetidae</taxon>
        <taxon>Pleosporales</taxon>
        <taxon>Pleosporales incertae sedis</taxon>
        <taxon>Aaosphaeria</taxon>
    </lineage>
</organism>
<evidence type="ECO:0000256" key="1">
    <source>
        <dbReference type="ARBA" id="ARBA00001311"/>
    </source>
</evidence>
<dbReference type="InterPro" id="IPR023631">
    <property type="entry name" value="Amidase_dom"/>
</dbReference>
<name>A0A6A5XP09_9PLEO</name>
<proteinExistence type="inferred from homology"/>
<evidence type="ECO:0000256" key="2">
    <source>
        <dbReference type="ARBA" id="ARBA00009199"/>
    </source>
</evidence>
<feature type="active site" description="Charge relay system" evidence="5">
    <location>
        <position position="216"/>
    </location>
</feature>
<keyword evidence="8" id="KW-1185">Reference proteome</keyword>
<dbReference type="RefSeq" id="XP_033383012.1">
    <property type="nucleotide sequence ID" value="XM_033532121.1"/>
</dbReference>
<feature type="active site" description="Charge relay system" evidence="5">
    <location>
        <position position="141"/>
    </location>
</feature>
<dbReference type="Gene3D" id="3.90.1300.10">
    <property type="entry name" value="Amidase signature (AS) domain"/>
    <property type="match status" value="1"/>
</dbReference>
<gene>
    <name evidence="7" type="ORF">BU24DRAFT_463438</name>
</gene>
<accession>A0A6A5XP09</accession>
<dbReference type="SUPFAM" id="SSF75304">
    <property type="entry name" value="Amidase signature (AS) enzymes"/>
    <property type="match status" value="1"/>
</dbReference>
<evidence type="ECO:0000259" key="6">
    <source>
        <dbReference type="Pfam" id="PF01425"/>
    </source>
</evidence>
<dbReference type="AlphaFoldDB" id="A0A6A5XP09"/>
<feature type="active site" description="Acyl-ester intermediate" evidence="5">
    <location>
        <position position="240"/>
    </location>
</feature>
<evidence type="ECO:0000256" key="5">
    <source>
        <dbReference type="PIRSR" id="PIRSR001221-1"/>
    </source>
</evidence>
<dbReference type="InterPro" id="IPR020556">
    <property type="entry name" value="Amidase_CS"/>
</dbReference>
<evidence type="ECO:0000313" key="7">
    <source>
        <dbReference type="EMBL" id="KAF2014673.1"/>
    </source>
</evidence>
<evidence type="ECO:0000256" key="3">
    <source>
        <dbReference type="ARBA" id="ARBA00012922"/>
    </source>
</evidence>
<dbReference type="PIRSF" id="PIRSF001221">
    <property type="entry name" value="Amidase_fungi"/>
    <property type="match status" value="1"/>
</dbReference>
<dbReference type="PROSITE" id="PS00571">
    <property type="entry name" value="AMIDASES"/>
    <property type="match status" value="1"/>
</dbReference>
<comment type="similarity">
    <text evidence="2">Belongs to the amidase family.</text>
</comment>
<dbReference type="OrthoDB" id="6428749at2759"/>
<dbReference type="Proteomes" id="UP000799778">
    <property type="component" value="Unassembled WGS sequence"/>
</dbReference>